<feature type="domain" description="DUF4209" evidence="2">
    <location>
        <begin position="145"/>
        <end position="229"/>
    </location>
</feature>
<accession>A0A814FDW5</accession>
<dbReference type="PANTHER" id="PTHR31701:SF2">
    <property type="entry name" value="ENDOPLASMIC RETICULUM MEMBRANE-ASSOCIATED RNA DEGRADATION PROTEIN"/>
    <property type="match status" value="1"/>
</dbReference>
<keyword evidence="4" id="KW-1185">Reference proteome</keyword>
<evidence type="ECO:0000313" key="4">
    <source>
        <dbReference type="Proteomes" id="UP000663879"/>
    </source>
</evidence>
<sequence length="657" mass="78459">MLESLKDFKNFNFESYLSDEVQDILCLNIPLNDSVIEVNNIWLNKLECDLNIDYLANRILIFEDSSSIDFKKTNQNLRGFLNLIKINLIENFHPSNHASIFLNSESDVFFSQVFQNLEFKQCEKKQILNNLTNELAYLSIFPIFERCIGNLIYSLKSCDKTKIPFLLRDLVNESVLTELLGQHLINLVKILFYTPRSLNLRNLSWHGFLNSDQYDSNYIYFLIALITKINHVLKKAKITLKPRPIFNLNKIRSLWFEKNIDLFKNFRSNFKNKIMDSIEKSILIEKSRLEKWNNIFFNFNLSNFSLLTLVLPELEHLLRKLYSIANNLENLCSVQIAFTNEFYLTLDDLLNWYQISSNRKNYLLDTIDKDLCVLIFDLFHYQDGPRLRDHLSHGELDFETIDDFYVEILLFISIKLISSNLNTYLGAFSERVSKNYECNFHPIKILKKEIFEIIENSSILTQNFDSQIEIVSKIHLTMENFKQKMNLDNEFELVVYRYECFNYSICKTNIFKPNELKLVSIFRNILKEIEKYLIKLNDKREINKELMQNKNLRERQRKNLESFQIFQTNFEHFFNLYFRLLFMLIDKYIFAKDLIILDQFYVDEKKYNEFLKILKNNLKLFQNMSSFCDSNKWIESSISIDLNKDFKVVLNKLLCFV</sequence>
<name>A0A814FDW5_9BILA</name>
<dbReference type="EMBL" id="CAJNOC010003346">
    <property type="protein sequence ID" value="CAF0978658.1"/>
    <property type="molecule type" value="Genomic_DNA"/>
</dbReference>
<protein>
    <recommendedName>
        <fullName evidence="2">DUF4209 domain-containing protein</fullName>
    </recommendedName>
</protein>
<organism evidence="3 4">
    <name type="scientific">Brachionus calyciflorus</name>
    <dbReference type="NCBI Taxonomy" id="104777"/>
    <lineage>
        <taxon>Eukaryota</taxon>
        <taxon>Metazoa</taxon>
        <taxon>Spiralia</taxon>
        <taxon>Gnathifera</taxon>
        <taxon>Rotifera</taxon>
        <taxon>Eurotatoria</taxon>
        <taxon>Monogononta</taxon>
        <taxon>Pseudotrocha</taxon>
        <taxon>Ploima</taxon>
        <taxon>Brachionidae</taxon>
        <taxon>Brachionus</taxon>
    </lineage>
</organism>
<dbReference type="OrthoDB" id="49386at2759"/>
<dbReference type="InterPro" id="IPR039635">
    <property type="entry name" value="ERMARD"/>
</dbReference>
<keyword evidence="1" id="KW-0175">Coiled coil</keyword>
<reference evidence="3" key="1">
    <citation type="submission" date="2021-02" db="EMBL/GenBank/DDBJ databases">
        <authorList>
            <person name="Nowell W R."/>
        </authorList>
    </citation>
    <scope>NUCLEOTIDE SEQUENCE</scope>
    <source>
        <strain evidence="3">Ploen Becks lab</strain>
    </source>
</reference>
<proteinExistence type="predicted"/>
<evidence type="ECO:0000259" key="2">
    <source>
        <dbReference type="Pfam" id="PF13910"/>
    </source>
</evidence>
<evidence type="ECO:0000313" key="3">
    <source>
        <dbReference type="EMBL" id="CAF0978658.1"/>
    </source>
</evidence>
<dbReference type="Pfam" id="PF13910">
    <property type="entry name" value="DUF4209"/>
    <property type="match status" value="1"/>
</dbReference>
<dbReference type="PANTHER" id="PTHR31701">
    <property type="entry name" value="ENDOPLASMIC RETICULUM MEMBRANE-ASSOCIATED RNA DEGRADATION PROTEIN"/>
    <property type="match status" value="1"/>
</dbReference>
<feature type="coiled-coil region" evidence="1">
    <location>
        <begin position="529"/>
        <end position="559"/>
    </location>
</feature>
<gene>
    <name evidence="3" type="ORF">OXX778_LOCUS15302</name>
</gene>
<dbReference type="AlphaFoldDB" id="A0A814FDW5"/>
<comment type="caution">
    <text evidence="3">The sequence shown here is derived from an EMBL/GenBank/DDBJ whole genome shotgun (WGS) entry which is preliminary data.</text>
</comment>
<evidence type="ECO:0000256" key="1">
    <source>
        <dbReference type="SAM" id="Coils"/>
    </source>
</evidence>
<dbReference type="InterPro" id="IPR025209">
    <property type="entry name" value="DUF4209"/>
</dbReference>
<dbReference type="Proteomes" id="UP000663879">
    <property type="component" value="Unassembled WGS sequence"/>
</dbReference>